<keyword evidence="6 7" id="KW-0378">Hydrolase</keyword>
<comment type="similarity">
    <text evidence="3 7">Belongs to the transthyretin family. 5-hydroxyisourate hydrolase subfamily.</text>
</comment>
<evidence type="ECO:0000256" key="2">
    <source>
        <dbReference type="ARBA" id="ARBA00002704"/>
    </source>
</evidence>
<comment type="catalytic activity">
    <reaction evidence="1 7">
        <text>5-hydroxyisourate + H2O = 5-hydroxy-2-oxo-4-ureido-2,5-dihydro-1H-imidazole-5-carboxylate + H(+)</text>
        <dbReference type="Rhea" id="RHEA:23736"/>
        <dbReference type="ChEBI" id="CHEBI:15377"/>
        <dbReference type="ChEBI" id="CHEBI:15378"/>
        <dbReference type="ChEBI" id="CHEBI:18072"/>
        <dbReference type="ChEBI" id="CHEBI:58639"/>
        <dbReference type="EC" id="3.5.2.17"/>
    </reaction>
</comment>
<organism evidence="9 10">
    <name type="scientific">Phreatobacter stygius</name>
    <dbReference type="NCBI Taxonomy" id="1940610"/>
    <lineage>
        <taxon>Bacteria</taxon>
        <taxon>Pseudomonadati</taxon>
        <taxon>Pseudomonadota</taxon>
        <taxon>Alphaproteobacteria</taxon>
        <taxon>Hyphomicrobiales</taxon>
        <taxon>Phreatobacteraceae</taxon>
        <taxon>Phreatobacter</taxon>
    </lineage>
</organism>
<evidence type="ECO:0000313" key="10">
    <source>
        <dbReference type="Proteomes" id="UP000298781"/>
    </source>
</evidence>
<dbReference type="KEGG" id="pstg:E8M01_18580"/>
<dbReference type="NCBIfam" id="TIGR02962">
    <property type="entry name" value="hdxy_isourate"/>
    <property type="match status" value="1"/>
</dbReference>
<dbReference type="InterPro" id="IPR023418">
    <property type="entry name" value="Thyroxine_BS"/>
</dbReference>
<dbReference type="Proteomes" id="UP000298781">
    <property type="component" value="Chromosome"/>
</dbReference>
<dbReference type="GO" id="GO:0006144">
    <property type="term" value="P:purine nucleobase metabolic process"/>
    <property type="evidence" value="ECO:0007669"/>
    <property type="project" value="UniProtKB-KW"/>
</dbReference>
<proteinExistence type="inferred from homology"/>
<dbReference type="OrthoDB" id="9800909at2"/>
<evidence type="ECO:0000313" key="9">
    <source>
        <dbReference type="EMBL" id="QCI66038.1"/>
    </source>
</evidence>
<evidence type="ECO:0000256" key="5">
    <source>
        <dbReference type="ARBA" id="ARBA00022631"/>
    </source>
</evidence>
<dbReference type="RefSeq" id="WP_136961484.1">
    <property type="nucleotide sequence ID" value="NZ_CP039690.1"/>
</dbReference>
<dbReference type="PANTHER" id="PTHR10395">
    <property type="entry name" value="URICASE AND TRANSTHYRETIN-RELATED"/>
    <property type="match status" value="1"/>
</dbReference>
<dbReference type="SUPFAM" id="SSF49472">
    <property type="entry name" value="Transthyretin (synonym: prealbumin)"/>
    <property type="match status" value="1"/>
</dbReference>
<gene>
    <name evidence="9" type="primary">uraH</name>
    <name evidence="9" type="ORF">E8M01_18580</name>
</gene>
<dbReference type="InterPro" id="IPR036817">
    <property type="entry name" value="Transthyretin/HIU_hydrolase_sf"/>
</dbReference>
<protein>
    <recommendedName>
        <fullName evidence="7">5-hydroxyisourate hydrolase</fullName>
        <shortName evidence="7">HIU hydrolase</shortName>
        <shortName evidence="7">HIUHase</shortName>
        <ecNumber evidence="7">3.5.2.17</ecNumber>
    </recommendedName>
</protein>
<dbReference type="EC" id="3.5.2.17" evidence="7"/>
<name>A0A4D7B6N3_9HYPH</name>
<evidence type="ECO:0000256" key="1">
    <source>
        <dbReference type="ARBA" id="ARBA00001043"/>
    </source>
</evidence>
<keyword evidence="10" id="KW-1185">Reference proteome</keyword>
<evidence type="ECO:0000259" key="8">
    <source>
        <dbReference type="Pfam" id="PF00576"/>
    </source>
</evidence>
<evidence type="ECO:0000256" key="7">
    <source>
        <dbReference type="RuleBase" id="RU361270"/>
    </source>
</evidence>
<dbReference type="Pfam" id="PF00576">
    <property type="entry name" value="Transthyretin"/>
    <property type="match status" value="1"/>
</dbReference>
<dbReference type="GO" id="GO:0033971">
    <property type="term" value="F:hydroxyisourate hydrolase activity"/>
    <property type="evidence" value="ECO:0007669"/>
    <property type="project" value="UniProtKB-EC"/>
</dbReference>
<dbReference type="CDD" id="cd05822">
    <property type="entry name" value="TLP_HIUase"/>
    <property type="match status" value="1"/>
</dbReference>
<evidence type="ECO:0000256" key="6">
    <source>
        <dbReference type="ARBA" id="ARBA00022801"/>
    </source>
</evidence>
<feature type="domain" description="Transthyretin/hydroxyisourate hydrolase" evidence="8">
    <location>
        <begin position="4"/>
        <end position="117"/>
    </location>
</feature>
<sequence length="118" mass="12462">MGRLSTHVLDTVAGRPAAGMDVALYRLAEDGARALITKARTGEDGRTAEPLLAGAALVAGTYELVFGVAAYFRAAGAAQADPPFLDDVPIRFTIGDAQAHYHVPLIATPWSYQTYRGS</sequence>
<dbReference type="AlphaFoldDB" id="A0A4D7B6N3"/>
<dbReference type="InterPro" id="IPR023416">
    <property type="entry name" value="Transthyretin/HIU_hydrolase_d"/>
</dbReference>
<evidence type="ECO:0000256" key="3">
    <source>
        <dbReference type="ARBA" id="ARBA00009850"/>
    </source>
</evidence>
<comment type="function">
    <text evidence="2">Catalyzes the hydrolysis of 5-hydroxyisourate (HIU) to 2-oxo-4-hydroxy-4-carboxy-5-ureidoimidazoline (OHCU).</text>
</comment>
<dbReference type="PROSITE" id="PS00768">
    <property type="entry name" value="TRANSTHYRETIN_1"/>
    <property type="match status" value="1"/>
</dbReference>
<dbReference type="Gene3D" id="2.60.40.180">
    <property type="entry name" value="Transthyretin/hydroxyisourate hydrolase domain"/>
    <property type="match status" value="1"/>
</dbReference>
<dbReference type="EMBL" id="CP039690">
    <property type="protein sequence ID" value="QCI66038.1"/>
    <property type="molecule type" value="Genomic_DNA"/>
</dbReference>
<dbReference type="PANTHER" id="PTHR10395:SF7">
    <property type="entry name" value="5-HYDROXYISOURATE HYDROLASE"/>
    <property type="match status" value="1"/>
</dbReference>
<accession>A0A4D7B6N3</accession>
<comment type="subunit">
    <text evidence="4 7">Homotetramer.</text>
</comment>
<keyword evidence="5 7" id="KW-0659">Purine metabolism</keyword>
<dbReference type="InterPro" id="IPR014306">
    <property type="entry name" value="Hydroxyisourate_hydrolase"/>
</dbReference>
<reference evidence="9 10" key="1">
    <citation type="submission" date="2019-04" db="EMBL/GenBank/DDBJ databases">
        <title>Phreatobacter aquaticus sp. nov.</title>
        <authorList>
            <person name="Choi A."/>
        </authorList>
    </citation>
    <scope>NUCLEOTIDE SEQUENCE [LARGE SCALE GENOMIC DNA]</scope>
    <source>
        <strain evidence="9 10">KCTC 52518</strain>
    </source>
</reference>
<evidence type="ECO:0000256" key="4">
    <source>
        <dbReference type="ARBA" id="ARBA00011881"/>
    </source>
</evidence>